<feature type="domain" description="Centromere/kinetochore protein zw10 middle" evidence="3">
    <location>
        <begin position="207"/>
        <end position="389"/>
    </location>
</feature>
<comment type="caution">
    <text evidence="5">The sequence shown here is derived from an EMBL/GenBank/DDBJ whole genome shotgun (WGS) entry which is preliminary data.</text>
</comment>
<organism evidence="5 6">
    <name type="scientific">Blastomyces parvus</name>
    <dbReference type="NCBI Taxonomy" id="2060905"/>
    <lineage>
        <taxon>Eukaryota</taxon>
        <taxon>Fungi</taxon>
        <taxon>Dikarya</taxon>
        <taxon>Ascomycota</taxon>
        <taxon>Pezizomycotina</taxon>
        <taxon>Eurotiomycetes</taxon>
        <taxon>Eurotiomycetidae</taxon>
        <taxon>Onygenales</taxon>
        <taxon>Ajellomycetaceae</taxon>
        <taxon>Blastomyces</taxon>
    </lineage>
</organism>
<name>A0A2B7XFI2_9EURO</name>
<feature type="compositionally biased region" description="Polar residues" evidence="2">
    <location>
        <begin position="437"/>
        <end position="451"/>
    </location>
</feature>
<evidence type="ECO:0000256" key="1">
    <source>
        <dbReference type="SAM" id="Coils"/>
    </source>
</evidence>
<dbReference type="Proteomes" id="UP000224080">
    <property type="component" value="Unassembled WGS sequence"/>
</dbReference>
<feature type="coiled-coil region" evidence="1">
    <location>
        <begin position="36"/>
        <end position="63"/>
    </location>
</feature>
<proteinExistence type="predicted"/>
<dbReference type="GO" id="GO:0005737">
    <property type="term" value="C:cytoplasm"/>
    <property type="evidence" value="ECO:0007669"/>
    <property type="project" value="GOC"/>
</dbReference>
<evidence type="ECO:0000256" key="2">
    <source>
        <dbReference type="SAM" id="MobiDB-lite"/>
    </source>
</evidence>
<keyword evidence="6" id="KW-1185">Reference proteome</keyword>
<reference evidence="5 6" key="1">
    <citation type="submission" date="2017-10" db="EMBL/GenBank/DDBJ databases">
        <title>Comparative genomics in systemic dimorphic fungi from Ajellomycetaceae.</title>
        <authorList>
            <person name="Munoz J.F."/>
            <person name="Mcewen J.G."/>
            <person name="Clay O.K."/>
            <person name="Cuomo C.A."/>
        </authorList>
    </citation>
    <scope>NUCLEOTIDE SEQUENCE [LARGE SCALE GENOMIC DNA]</scope>
    <source>
        <strain evidence="5 6">UAMH130</strain>
    </source>
</reference>
<feature type="compositionally biased region" description="Acidic residues" evidence="2">
    <location>
        <begin position="479"/>
        <end position="497"/>
    </location>
</feature>
<feature type="compositionally biased region" description="Acidic residues" evidence="2">
    <location>
        <begin position="452"/>
        <end position="471"/>
    </location>
</feature>
<feature type="region of interest" description="Disordered" evidence="2">
    <location>
        <begin position="401"/>
        <end position="529"/>
    </location>
</feature>
<dbReference type="PANTHER" id="PTHR12205">
    <property type="entry name" value="CENTROMERE/KINETOCHORE PROTEIN ZW10"/>
    <property type="match status" value="1"/>
</dbReference>
<dbReference type="InterPro" id="IPR055148">
    <property type="entry name" value="ZW10_C_2"/>
</dbReference>
<gene>
    <name evidence="5" type="ORF">GX51_01714</name>
</gene>
<evidence type="ECO:0000313" key="6">
    <source>
        <dbReference type="Proteomes" id="UP000224080"/>
    </source>
</evidence>
<feature type="domain" description="ZW10 C-terminal helical" evidence="4">
    <location>
        <begin position="681"/>
        <end position="836"/>
    </location>
</feature>
<feature type="compositionally biased region" description="Basic and acidic residues" evidence="2">
    <location>
        <begin position="403"/>
        <end position="422"/>
    </location>
</feature>
<dbReference type="Pfam" id="PF22766">
    <property type="entry name" value="ZW10_C2"/>
    <property type="match status" value="1"/>
</dbReference>
<dbReference type="Pfam" id="PF20665">
    <property type="entry name" value="Zw10_middle"/>
    <property type="match status" value="1"/>
</dbReference>
<dbReference type="GO" id="GO:0006888">
    <property type="term" value="P:endoplasmic reticulum to Golgi vesicle-mediated transport"/>
    <property type="evidence" value="ECO:0007669"/>
    <property type="project" value="TreeGrafter"/>
</dbReference>
<sequence length="844" mass="93697">MAPKISDEDVCQAIYKFLTEGSFPEAESIVSAEFPSTAAAKELRQISKAREEVENEISVLSRDTASTVDGWISQAKQLHEDIERSRSTAREIIRQHEIGQQLQSQVTDASKKVELLENEIAFNEAVTRNLEDIRTIDYRISSVQMAIDHDDLETATGLFEEIEMLMKTTDLPSTTPILRVLSGNVAGLRATLATTAQQKWNSLVKIDSKLGQMTVVNDNSDPSFNLGNVLNTLAKLDMLDSIVDSLYRDVYSYILDPVLLPPGAEETFTISCDGNSIQLLPQPSTAPPADIFDTLIRFLKYLEQYLPATITDLLNAKLAPPMISGLISKKLLPSIPAVVDGMQEFQVILERIHKFQQALDALGCPGSIELTSFTQQIPRIWLNQRRIKSLDEVRVALSASSGETRKVERVETEQVSQKDKVFAENSDDWNAGWVSDNEPSNDTGTLKQSVNQEDDDFSAWGLDEPDVQEPEQQDKPAGDEGDGGEDAWGWGDEDEVDLAGPQAESSGPATQPAADVNGGHGDGKDSPRREVTLREFYTITDIPDAIMGIIQSQVSDSEKLASPEYSNLPIASSGPALLSLPTLVIAIFKALAPMIYPQKFTGGQMFLYNDSMYFAERLRELTETHNLSRLKPDIETLEKFGRIAYSKEMQSQRTILSDLLDGSQGFGSCAVQPYLGECENAVSTTVDRMRHVHKEWQSILSPSALLQSIGSLLSTVINKMIIDIEDLSDISDAESQRLAEFCNKISKLEDLFLPESKPGQEIPGEQSEAVPMTAIYVPNWLKFQYLTNILESSLADIKYLWTEGELQLEFSPEEVTDLIRALFADSDHRRRAIAEIRRTSRTLS</sequence>
<dbReference type="GO" id="GO:1990423">
    <property type="term" value="C:RZZ complex"/>
    <property type="evidence" value="ECO:0007669"/>
    <property type="project" value="TreeGrafter"/>
</dbReference>
<dbReference type="InterPro" id="IPR048344">
    <property type="entry name" value="Zw10_middle"/>
</dbReference>
<dbReference type="Gene3D" id="1.10.357.150">
    <property type="match status" value="1"/>
</dbReference>
<dbReference type="GO" id="GO:0007094">
    <property type="term" value="P:mitotic spindle assembly checkpoint signaling"/>
    <property type="evidence" value="ECO:0007669"/>
    <property type="project" value="TreeGrafter"/>
</dbReference>
<evidence type="ECO:0000259" key="4">
    <source>
        <dbReference type="Pfam" id="PF22766"/>
    </source>
</evidence>
<dbReference type="InterPro" id="IPR046362">
    <property type="entry name" value="Zw10/DSL1_C_sf"/>
</dbReference>
<dbReference type="EMBL" id="PDNC01000013">
    <property type="protein sequence ID" value="PGH07705.1"/>
    <property type="molecule type" value="Genomic_DNA"/>
</dbReference>
<dbReference type="PANTHER" id="PTHR12205:SF0">
    <property type="entry name" value="CENTROMERE_KINETOCHORE PROTEIN ZW10 HOMOLOG"/>
    <property type="match status" value="1"/>
</dbReference>
<keyword evidence="1" id="KW-0175">Coiled coil</keyword>
<dbReference type="AlphaFoldDB" id="A0A2B7XFI2"/>
<evidence type="ECO:0000313" key="5">
    <source>
        <dbReference type="EMBL" id="PGH07705.1"/>
    </source>
</evidence>
<dbReference type="STRING" id="2060905.A0A2B7XFI2"/>
<protein>
    <submittedName>
        <fullName evidence="5">Centromere/kinetochore protein ZW10</fullName>
    </submittedName>
</protein>
<evidence type="ECO:0000259" key="3">
    <source>
        <dbReference type="Pfam" id="PF20665"/>
    </source>
</evidence>
<accession>A0A2B7XFI2</accession>
<dbReference type="OrthoDB" id="534815at2759"/>